<proteinExistence type="predicted"/>
<accession>H1DDJ6</accession>
<dbReference type="GO" id="GO:0008237">
    <property type="term" value="F:metallopeptidase activity"/>
    <property type="evidence" value="ECO:0007669"/>
    <property type="project" value="InterPro"/>
</dbReference>
<protein>
    <submittedName>
        <fullName evidence="1">Uncharacterized protein</fullName>
    </submittedName>
</protein>
<dbReference type="SUPFAM" id="SSF55486">
    <property type="entry name" value="Metalloproteases ('zincins'), catalytic domain"/>
    <property type="match status" value="1"/>
</dbReference>
<name>H1DDJ6_9BACT</name>
<dbReference type="Proteomes" id="UP000004892">
    <property type="component" value="Unassembled WGS sequence"/>
</dbReference>
<dbReference type="InterPro" id="IPR032675">
    <property type="entry name" value="LRR_dom_sf"/>
</dbReference>
<dbReference type="Gene3D" id="3.40.390.10">
    <property type="entry name" value="Collagenase (Catalytic Domain)"/>
    <property type="match status" value="1"/>
</dbReference>
<evidence type="ECO:0000313" key="2">
    <source>
        <dbReference type="Proteomes" id="UP000004892"/>
    </source>
</evidence>
<dbReference type="AlphaFoldDB" id="H1DDJ6"/>
<dbReference type="RefSeq" id="WP_009135486.1">
    <property type="nucleotide sequence ID" value="NZ_JH594596.1"/>
</dbReference>
<gene>
    <name evidence="1" type="ORF">HMPREF9449_00332</name>
</gene>
<dbReference type="HOGENOM" id="CLU_474617_0_0_10"/>
<dbReference type="GeneID" id="98067988"/>
<dbReference type="STRING" id="742817.HMPREF9449_00332"/>
<evidence type="ECO:0000313" key="1">
    <source>
        <dbReference type="EMBL" id="EHP50643.1"/>
    </source>
</evidence>
<organism evidence="1 2">
    <name type="scientific">Odoribacter laneus YIT 12061</name>
    <dbReference type="NCBI Taxonomy" id="742817"/>
    <lineage>
        <taxon>Bacteria</taxon>
        <taxon>Pseudomonadati</taxon>
        <taxon>Bacteroidota</taxon>
        <taxon>Bacteroidia</taxon>
        <taxon>Bacteroidales</taxon>
        <taxon>Odoribacteraceae</taxon>
        <taxon>Odoribacter</taxon>
    </lineage>
</organism>
<dbReference type="EMBL" id="ADMC01000005">
    <property type="protein sequence ID" value="EHP50643.1"/>
    <property type="molecule type" value="Genomic_DNA"/>
</dbReference>
<dbReference type="PATRIC" id="fig|742817.3.peg.349"/>
<dbReference type="eggNOG" id="COG0666">
    <property type="taxonomic scope" value="Bacteria"/>
</dbReference>
<reference evidence="1 2" key="1">
    <citation type="submission" date="2012-01" db="EMBL/GenBank/DDBJ databases">
        <title>The Genome Sequence of Odoribacter laneus YIT 12061.</title>
        <authorList>
            <consortium name="The Broad Institute Genome Sequencing Platform"/>
            <person name="Earl A."/>
            <person name="Ward D."/>
            <person name="Feldgarden M."/>
            <person name="Gevers D."/>
            <person name="Morotomi M."/>
            <person name="Young S.K."/>
            <person name="Zeng Q."/>
            <person name="Gargeya S."/>
            <person name="Fitzgerald M."/>
            <person name="Haas B."/>
            <person name="Abouelleil A."/>
            <person name="Alvarado L."/>
            <person name="Arachchi H.M."/>
            <person name="Berlin A."/>
            <person name="Chapman S.B."/>
            <person name="Gearin G."/>
            <person name="Goldberg J."/>
            <person name="Griggs A."/>
            <person name="Gujja S."/>
            <person name="Hansen M."/>
            <person name="Heiman D."/>
            <person name="Howarth C."/>
            <person name="Larimer J."/>
            <person name="Lui A."/>
            <person name="MacDonald P.J.P."/>
            <person name="McCowen C."/>
            <person name="Montmayeur A."/>
            <person name="Murphy C."/>
            <person name="Neiman D."/>
            <person name="Pearson M."/>
            <person name="Priest M."/>
            <person name="Roberts A."/>
            <person name="Saif S."/>
            <person name="Shea T."/>
            <person name="Sisk P."/>
            <person name="Stolte C."/>
            <person name="Sykes S."/>
            <person name="Wortman J."/>
            <person name="Nusbaum C."/>
            <person name="Birren B."/>
        </authorList>
    </citation>
    <scope>NUCLEOTIDE SEQUENCE [LARGE SCALE GENOMIC DNA]</scope>
    <source>
        <strain evidence="1 2">YIT 12061</strain>
    </source>
</reference>
<dbReference type="SUPFAM" id="SSF52058">
    <property type="entry name" value="L domain-like"/>
    <property type="match status" value="1"/>
</dbReference>
<dbReference type="InterPro" id="IPR024079">
    <property type="entry name" value="MetalloPept_cat_dom_sf"/>
</dbReference>
<keyword evidence="2" id="KW-1185">Reference proteome</keyword>
<dbReference type="Gene3D" id="3.80.10.10">
    <property type="entry name" value="Ribonuclease Inhibitor"/>
    <property type="match status" value="1"/>
</dbReference>
<dbReference type="PROSITE" id="PS51257">
    <property type="entry name" value="PROKAR_LIPOPROTEIN"/>
    <property type="match status" value="1"/>
</dbReference>
<comment type="caution">
    <text evidence="1">The sequence shown here is derived from an EMBL/GenBank/DDBJ whole genome shotgun (WGS) entry which is preliminary data.</text>
</comment>
<sequence length="643" mass="72941">MKKLLFLSVVLFVLCGCSNDEMLKPDQPDDENTLFVPHFYGAALLENPAPGTRGVANTLKIWSKPMAEENLTVKFLNGTERYREFIEEVVKEWEKVAGVRFYFVKDNENALIRIGFDYVPGMMSSWALTGTDHLQVYNQQTEPTVHFAQWRRASDELKRSDVLRAFGQVLGLELEFRHPNFTPGWITDENGNIDETSIRDYWESELGDYISWGELKKIVLNPLQDQTFLISKTDSYDPESVMTWPFYEMIAQNIPLIEFAEDYKTELSIQDKEFIQKLYGSTLGELVPEDRYLNLIEFDYTGTTPKFTLTTTKNTAVIWDKEAKEATNFYLPTDTTTVYKFTATHTFAENKKHRIIIAEILERGQQIPTESTALTKFDLTNGEGADNFDIKLLNKALWYIRIIGGENFTSHDFDFTGYDNLKELYLVGTLDSRVTVENCDNLEVLATSRFIYKPEEVSGPLQTTVLGTSVDNIYLIEGPIAEWPMEDIPFAQWPVSAEPAYSLSDLNGTGVSILNCGNIKEISLENTRINNIDFSDLSNLEYVYLSSTKDYLVGGSSGYNAGEYLNMAFSTLMDRTGKSTGIIVLRGVTTSTSIYPPDYVEVPIVIDELEQINAQLELKNWTAIWDSGLCPQDPAVPWPGGEE</sequence>